<protein>
    <submittedName>
        <fullName evidence="3">NAD-dependent epimerase/dehydratase</fullName>
    </submittedName>
</protein>
<dbReference type="OrthoDB" id="10254604at2759"/>
<dbReference type="InterPro" id="IPR036291">
    <property type="entry name" value="NAD(P)-bd_dom_sf"/>
</dbReference>
<dbReference type="Proteomes" id="UP000016931">
    <property type="component" value="Unassembled WGS sequence"/>
</dbReference>
<dbReference type="Gene3D" id="3.40.50.720">
    <property type="entry name" value="NAD(P)-binding Rossmann-like Domain"/>
    <property type="match status" value="1"/>
</dbReference>
<dbReference type="Pfam" id="PF13460">
    <property type="entry name" value="NAD_binding_10"/>
    <property type="match status" value="1"/>
</dbReference>
<evidence type="ECO:0000313" key="3">
    <source>
        <dbReference type="EMBL" id="EMF16024.1"/>
    </source>
</evidence>
<gene>
    <name evidence="3" type="ORF">SEPMUDRAFT_147719</name>
</gene>
<evidence type="ECO:0000256" key="1">
    <source>
        <dbReference type="ARBA" id="ARBA00038376"/>
    </source>
</evidence>
<dbReference type="STRING" id="692275.M3DET1"/>
<sequence length="254" mass="27613">MPSTLILGGSGKVARHITRILSTEENHTVHSLIRSESQIPSIRSLGGHPIVQSLETASVPDLIQTIHNTQPSTIIFAAGAGAGSPASRTSAVDFGSAVKAAEATAQSGVTKRYIIISALDVRDRENCRVPDWYDEKDRVMSERVWGAIGHYMQAKFEADRDLVRENGRRGLEYTIVRPGGLRDEEGTGRIEAGKVHFGERMIAREDVARAVVEIMKNDGTKGLAIDMVGGDTLTVKEAIAKVADERINTFEGMY</sequence>
<proteinExistence type="inferred from homology"/>
<dbReference type="RefSeq" id="XP_016764145.1">
    <property type="nucleotide sequence ID" value="XM_016904481.1"/>
</dbReference>
<dbReference type="InterPro" id="IPR016040">
    <property type="entry name" value="NAD(P)-bd_dom"/>
</dbReference>
<dbReference type="EMBL" id="KB456261">
    <property type="protein sequence ID" value="EMF16024.1"/>
    <property type="molecule type" value="Genomic_DNA"/>
</dbReference>
<dbReference type="OMA" id="KQARGMT"/>
<keyword evidence="4" id="KW-1185">Reference proteome</keyword>
<dbReference type="HOGENOM" id="CLU_025711_1_3_1"/>
<reference evidence="3 4" key="1">
    <citation type="journal article" date="2012" name="PLoS Pathog.">
        <title>Diverse lifestyles and strategies of plant pathogenesis encoded in the genomes of eighteen Dothideomycetes fungi.</title>
        <authorList>
            <person name="Ohm R.A."/>
            <person name="Feau N."/>
            <person name="Henrissat B."/>
            <person name="Schoch C.L."/>
            <person name="Horwitz B.A."/>
            <person name="Barry K.W."/>
            <person name="Condon B.J."/>
            <person name="Copeland A.C."/>
            <person name="Dhillon B."/>
            <person name="Glaser F."/>
            <person name="Hesse C.N."/>
            <person name="Kosti I."/>
            <person name="LaButti K."/>
            <person name="Lindquist E.A."/>
            <person name="Lucas S."/>
            <person name="Salamov A.A."/>
            <person name="Bradshaw R.E."/>
            <person name="Ciuffetti L."/>
            <person name="Hamelin R.C."/>
            <person name="Kema G.H.J."/>
            <person name="Lawrence C."/>
            <person name="Scott J.A."/>
            <person name="Spatafora J.W."/>
            <person name="Turgeon B.G."/>
            <person name="de Wit P.J.G.M."/>
            <person name="Zhong S."/>
            <person name="Goodwin S.B."/>
            <person name="Grigoriev I.V."/>
        </authorList>
    </citation>
    <scope>NUCLEOTIDE SEQUENCE [LARGE SCALE GENOMIC DNA]</scope>
    <source>
        <strain evidence="3 4">SO2202</strain>
    </source>
</reference>
<evidence type="ECO:0000313" key="4">
    <source>
        <dbReference type="Proteomes" id="UP000016931"/>
    </source>
</evidence>
<feature type="domain" description="NAD(P)-binding" evidence="2">
    <location>
        <begin position="8"/>
        <end position="217"/>
    </location>
</feature>
<accession>M3DET1</accession>
<dbReference type="SUPFAM" id="SSF51735">
    <property type="entry name" value="NAD(P)-binding Rossmann-fold domains"/>
    <property type="match status" value="1"/>
</dbReference>
<name>M3DET1_SPHMS</name>
<evidence type="ECO:0000259" key="2">
    <source>
        <dbReference type="Pfam" id="PF13460"/>
    </source>
</evidence>
<dbReference type="PANTHER" id="PTHR15020">
    <property type="entry name" value="FLAVIN REDUCTASE-RELATED"/>
    <property type="match status" value="1"/>
</dbReference>
<dbReference type="AlphaFoldDB" id="M3DET1"/>
<comment type="similarity">
    <text evidence="1">Belongs to the avfA family.</text>
</comment>
<dbReference type="GeneID" id="27901618"/>
<dbReference type="eggNOG" id="KOG1203">
    <property type="taxonomic scope" value="Eukaryota"/>
</dbReference>
<organism evidence="3 4">
    <name type="scientific">Sphaerulina musiva (strain SO2202)</name>
    <name type="common">Poplar stem canker fungus</name>
    <name type="synonym">Septoria musiva</name>
    <dbReference type="NCBI Taxonomy" id="692275"/>
    <lineage>
        <taxon>Eukaryota</taxon>
        <taxon>Fungi</taxon>
        <taxon>Dikarya</taxon>
        <taxon>Ascomycota</taxon>
        <taxon>Pezizomycotina</taxon>
        <taxon>Dothideomycetes</taxon>
        <taxon>Dothideomycetidae</taxon>
        <taxon>Mycosphaerellales</taxon>
        <taxon>Mycosphaerellaceae</taxon>
        <taxon>Sphaerulina</taxon>
    </lineage>
</organism>
<dbReference type="PANTHER" id="PTHR15020:SF50">
    <property type="entry name" value="UPF0659 PROTEIN YMR090W"/>
    <property type="match status" value="1"/>
</dbReference>